<dbReference type="InterPro" id="IPR008160">
    <property type="entry name" value="Collagen"/>
</dbReference>
<dbReference type="EMBL" id="KN834778">
    <property type="protein sequence ID" value="KIK59638.1"/>
    <property type="molecule type" value="Genomic_DNA"/>
</dbReference>
<evidence type="ECO:0000256" key="1">
    <source>
        <dbReference type="SAM" id="MobiDB-lite"/>
    </source>
</evidence>
<keyword evidence="3" id="KW-1185">Reference proteome</keyword>
<evidence type="ECO:0000313" key="2">
    <source>
        <dbReference type="EMBL" id="KIK59638.1"/>
    </source>
</evidence>
<feature type="region of interest" description="Disordered" evidence="1">
    <location>
        <begin position="244"/>
        <end position="310"/>
    </location>
</feature>
<dbReference type="Proteomes" id="UP000053593">
    <property type="component" value="Unassembled WGS sequence"/>
</dbReference>
<dbReference type="AlphaFoldDB" id="A0A0D0CUU0"/>
<gene>
    <name evidence="2" type="ORF">GYMLUDRAFT_59793</name>
</gene>
<evidence type="ECO:0000313" key="3">
    <source>
        <dbReference type="Proteomes" id="UP000053593"/>
    </source>
</evidence>
<name>A0A0D0CUU0_9AGAR</name>
<dbReference type="PANTHER" id="PTHR24637:SF421">
    <property type="entry name" value="CUTICLE COLLAGEN DPY-2"/>
    <property type="match status" value="1"/>
</dbReference>
<protein>
    <submittedName>
        <fullName evidence="2">Uncharacterized protein</fullName>
    </submittedName>
</protein>
<organism evidence="2 3">
    <name type="scientific">Collybiopsis luxurians FD-317 M1</name>
    <dbReference type="NCBI Taxonomy" id="944289"/>
    <lineage>
        <taxon>Eukaryota</taxon>
        <taxon>Fungi</taxon>
        <taxon>Dikarya</taxon>
        <taxon>Basidiomycota</taxon>
        <taxon>Agaricomycotina</taxon>
        <taxon>Agaricomycetes</taxon>
        <taxon>Agaricomycetidae</taxon>
        <taxon>Agaricales</taxon>
        <taxon>Marasmiineae</taxon>
        <taxon>Omphalotaceae</taxon>
        <taxon>Collybiopsis</taxon>
        <taxon>Collybiopsis luxurians</taxon>
    </lineage>
</organism>
<proteinExistence type="predicted"/>
<reference evidence="2 3" key="1">
    <citation type="submission" date="2014-04" db="EMBL/GenBank/DDBJ databases">
        <title>Evolutionary Origins and Diversification of the Mycorrhizal Mutualists.</title>
        <authorList>
            <consortium name="DOE Joint Genome Institute"/>
            <consortium name="Mycorrhizal Genomics Consortium"/>
            <person name="Kohler A."/>
            <person name="Kuo A."/>
            <person name="Nagy L.G."/>
            <person name="Floudas D."/>
            <person name="Copeland A."/>
            <person name="Barry K.W."/>
            <person name="Cichocki N."/>
            <person name="Veneault-Fourrey C."/>
            <person name="LaButti K."/>
            <person name="Lindquist E.A."/>
            <person name="Lipzen A."/>
            <person name="Lundell T."/>
            <person name="Morin E."/>
            <person name="Murat C."/>
            <person name="Riley R."/>
            <person name="Ohm R."/>
            <person name="Sun H."/>
            <person name="Tunlid A."/>
            <person name="Henrissat B."/>
            <person name="Grigoriev I.V."/>
            <person name="Hibbett D.S."/>
            <person name="Martin F."/>
        </authorList>
    </citation>
    <scope>NUCLEOTIDE SEQUENCE [LARGE SCALE GENOMIC DNA]</scope>
    <source>
        <strain evidence="2 3">FD-317 M1</strain>
    </source>
</reference>
<feature type="compositionally biased region" description="Low complexity" evidence="1">
    <location>
        <begin position="280"/>
        <end position="297"/>
    </location>
</feature>
<feature type="compositionally biased region" description="Low complexity" evidence="1">
    <location>
        <begin position="256"/>
        <end position="271"/>
    </location>
</feature>
<sequence>MVGEYQEMENNVLRSLARSRMSTSELHIDSNTYPTRFNVQQFQPILSTGMRFGRVPSEQDTMASVPTLQSPPRIPRELKGKGREVLIEVEETNEGVLPREGKIQSNTNKETRFEDIDTVEISRIVPEGSHQNIAMKKIGMEYTNIGNPVSMGISDDAQVRNQRGVSVPPAYSRQARQGQTGPSRHVLGSQFTNQFIPGQAGAMWTQGFSPPPINNQFVPQQMAHLMPQEQPYIQSAILPQVMWNGPPGSPGPPGPKGIIGLAGPSGTMGLSGPPGPPGPSGTDGVPGPQGPQGPEGTLEGRRCRNEEEKEAIARESRLEIRKSEPFDGTNWALWHTFLSDCY</sequence>
<accession>A0A0D0CUU0</accession>
<feature type="compositionally biased region" description="Basic and acidic residues" evidence="1">
    <location>
        <begin position="298"/>
        <end position="310"/>
    </location>
</feature>
<dbReference type="PANTHER" id="PTHR24637">
    <property type="entry name" value="COLLAGEN"/>
    <property type="match status" value="1"/>
</dbReference>
<dbReference type="HOGENOM" id="CLU_811473_0_0_1"/>
<dbReference type="OrthoDB" id="10689272at2759"/>
<dbReference type="Pfam" id="PF01391">
    <property type="entry name" value="Collagen"/>
    <property type="match status" value="1"/>
</dbReference>